<dbReference type="AlphaFoldDB" id="K0BGR5"/>
<gene>
    <name evidence="1" type="ORF">NSED_08145</name>
</gene>
<protein>
    <submittedName>
        <fullName evidence="1">Uncharacterized protein</fullName>
    </submittedName>
</protein>
<dbReference type="PATRIC" id="fig|1229909.8.peg.1792"/>
<dbReference type="HOGENOM" id="CLU_2353088_0_0_2"/>
<keyword evidence="2" id="KW-1185">Reference proteome</keyword>
<dbReference type="KEGG" id="nir:NSED_08145"/>
<accession>K0BGR5</accession>
<name>K0BGR5_9ARCH</name>
<dbReference type="OrthoDB" id="3038at2157"/>
<dbReference type="Proteomes" id="UP000006100">
    <property type="component" value="Chromosome"/>
</dbReference>
<dbReference type="RefSeq" id="WP_014965791.1">
    <property type="nucleotide sequence ID" value="NC_018656.1"/>
</dbReference>
<organism evidence="1 2">
    <name type="scientific">Candidatus Nitrosopumilus sediminis</name>
    <dbReference type="NCBI Taxonomy" id="1229909"/>
    <lineage>
        <taxon>Archaea</taxon>
        <taxon>Nitrososphaerota</taxon>
        <taxon>Nitrososphaeria</taxon>
        <taxon>Nitrosopumilales</taxon>
        <taxon>Nitrosopumilaceae</taxon>
        <taxon>Nitrosopumilus</taxon>
    </lineage>
</organism>
<dbReference type="EMBL" id="CP003843">
    <property type="protein sequence ID" value="AFS83421.1"/>
    <property type="molecule type" value="Genomic_DNA"/>
</dbReference>
<proteinExistence type="predicted"/>
<dbReference type="GeneID" id="13698387"/>
<sequence>MVLASNTLTELLNEIGDELTNQISLAKNADAVIDTRKLFHQSTTLNDLIMTSDLSNENKLMLQKFSATLVQDDPGVKSLRYEKRDLERVLSNLSGI</sequence>
<reference evidence="1 2" key="1">
    <citation type="journal article" date="2012" name="J. Bacteriol.">
        <title>Draft Genome Sequence of an Ammonia-Oxidizing Archaeon, "Candidatus Nitrosopumilus sediminis" AR2, from Svalbard in the Arctic Circle.</title>
        <authorList>
            <person name="Park S.J."/>
            <person name="Kim J.G."/>
            <person name="Jung M.Y."/>
            <person name="Kim S.J."/>
            <person name="Cha I.T."/>
            <person name="Ghai R."/>
            <person name="Martin-Cuadrado A.B."/>
            <person name="Rodriguez-Valera F."/>
            <person name="Rhee S.K."/>
        </authorList>
    </citation>
    <scope>NUCLEOTIDE SEQUENCE [LARGE SCALE GENOMIC DNA]</scope>
    <source>
        <strain evidence="1 2">AR2</strain>
    </source>
</reference>
<evidence type="ECO:0000313" key="2">
    <source>
        <dbReference type="Proteomes" id="UP000006100"/>
    </source>
</evidence>
<dbReference type="eggNOG" id="arCOG14181">
    <property type="taxonomic scope" value="Archaea"/>
</dbReference>
<evidence type="ECO:0000313" key="1">
    <source>
        <dbReference type="EMBL" id="AFS83421.1"/>
    </source>
</evidence>